<comment type="caution">
    <text evidence="2">The sequence shown here is derived from an EMBL/GenBank/DDBJ whole genome shotgun (WGS) entry which is preliminary data.</text>
</comment>
<accession>A0AAW6U1S5</accession>
<feature type="compositionally biased region" description="Basic residues" evidence="1">
    <location>
        <begin position="275"/>
        <end position="286"/>
    </location>
</feature>
<feature type="compositionally biased region" description="Low complexity" evidence="1">
    <location>
        <begin position="309"/>
        <end position="327"/>
    </location>
</feature>
<evidence type="ECO:0000313" key="3">
    <source>
        <dbReference type="Proteomes" id="UP001431776"/>
    </source>
</evidence>
<feature type="region of interest" description="Disordered" evidence="1">
    <location>
        <begin position="129"/>
        <end position="168"/>
    </location>
</feature>
<dbReference type="RefSeq" id="WP_349247260.1">
    <property type="nucleotide sequence ID" value="NZ_JASCXX010000066.1"/>
</dbReference>
<dbReference type="Proteomes" id="UP001431776">
    <property type="component" value="Unassembled WGS sequence"/>
</dbReference>
<keyword evidence="3" id="KW-1185">Reference proteome</keyword>
<evidence type="ECO:0000256" key="1">
    <source>
        <dbReference type="SAM" id="MobiDB-lite"/>
    </source>
</evidence>
<gene>
    <name evidence="2" type="ORF">QJ522_22530</name>
</gene>
<evidence type="ECO:0000313" key="2">
    <source>
        <dbReference type="EMBL" id="MDI6451852.1"/>
    </source>
</evidence>
<dbReference type="AlphaFoldDB" id="A0AAW6U1S5"/>
<protein>
    <submittedName>
        <fullName evidence="2">Uncharacterized protein</fullName>
    </submittedName>
</protein>
<sequence length="327" mass="36812">MGFELDGFGDVRLDADYLDWLVEARAAEIGRHFTRLWDYYANPMVDVAGSSAVSRKVHESGRPYVQAQEYGLPSRITGLLHAPAAGAFDSRIARDIQRKEVVIENDIAWRVNAAADFLFGKPIRIVSKAPDSRRRRSPQSRPITLWPRHTDSSPSRTKSGRWHMKPGPLYAKLDPGDMKLHMPHMKLDPSHMKLGLPHMKLDPSRMKLDSPHMKLDPGHMKLDLPHMKLDPGHMKPDLPHMKLDPSHMKLDLPQIKSTPRQSKRPRHCVSRFAIRRYPKSGRKHPPHPSGNALLAAQATRLPSPPDEIAAPGPARLRPALPRVAGHS</sequence>
<name>A0AAW6U1S5_9BACT</name>
<feature type="non-terminal residue" evidence="2">
    <location>
        <position position="327"/>
    </location>
</feature>
<organism evidence="2 3">
    <name type="scientific">Anaerobaca lacustris</name>
    <dbReference type="NCBI Taxonomy" id="3044600"/>
    <lineage>
        <taxon>Bacteria</taxon>
        <taxon>Pseudomonadati</taxon>
        <taxon>Planctomycetota</taxon>
        <taxon>Phycisphaerae</taxon>
        <taxon>Sedimentisphaerales</taxon>
        <taxon>Anaerobacaceae</taxon>
        <taxon>Anaerobaca</taxon>
    </lineage>
</organism>
<proteinExistence type="predicted"/>
<reference evidence="2" key="1">
    <citation type="submission" date="2023-05" db="EMBL/GenBank/DDBJ databases">
        <title>Anaerotaeda fermentans gen. nov., sp. nov., a novel anaerobic planctomycete of the new family within the order Sedimentisphaerales isolated from Taman Peninsula, Russia.</title>
        <authorList>
            <person name="Khomyakova M.A."/>
            <person name="Merkel A.Y."/>
            <person name="Slobodkin A.I."/>
        </authorList>
    </citation>
    <scope>NUCLEOTIDE SEQUENCE</scope>
    <source>
        <strain evidence="2">M17dextr</strain>
    </source>
</reference>
<dbReference type="EMBL" id="JASCXX010000066">
    <property type="protein sequence ID" value="MDI6451852.1"/>
    <property type="molecule type" value="Genomic_DNA"/>
</dbReference>
<feature type="region of interest" description="Disordered" evidence="1">
    <location>
        <begin position="275"/>
        <end position="327"/>
    </location>
</feature>